<keyword evidence="2" id="KW-1185">Reference proteome</keyword>
<gene>
    <name evidence="1" type="ORF">HNP48_005238</name>
</gene>
<accession>A0A7X0PIE4</accession>
<reference evidence="1 2" key="1">
    <citation type="submission" date="2020-08" db="EMBL/GenBank/DDBJ databases">
        <title>Functional genomics of gut bacteria from endangered species of beetles.</title>
        <authorList>
            <person name="Carlos-Shanley C."/>
        </authorList>
    </citation>
    <scope>NUCLEOTIDE SEQUENCE [LARGE SCALE GENOMIC DNA]</scope>
    <source>
        <strain evidence="1 2">S00198</strain>
    </source>
</reference>
<comment type="caution">
    <text evidence="1">The sequence shown here is derived from an EMBL/GenBank/DDBJ whole genome shotgun (WGS) entry which is preliminary data.</text>
</comment>
<dbReference type="RefSeq" id="WP_184862630.1">
    <property type="nucleotide sequence ID" value="NZ_JACHLK010000013.1"/>
</dbReference>
<evidence type="ECO:0000313" key="1">
    <source>
        <dbReference type="EMBL" id="MBB6562525.1"/>
    </source>
</evidence>
<evidence type="ECO:0000313" key="2">
    <source>
        <dbReference type="Proteomes" id="UP000575083"/>
    </source>
</evidence>
<protein>
    <recommendedName>
        <fullName evidence="3">Flagellar hook-associated protein</fullName>
    </recommendedName>
</protein>
<evidence type="ECO:0008006" key="3">
    <source>
        <dbReference type="Google" id="ProtNLM"/>
    </source>
</evidence>
<sequence length="348" mass="37139">MQLPALSGPDHSTALSARVGAAGPAQRPESMAAVAAAPAPATLPASHFTLPRSGAGVVPPQFNQNVANAQQALSFLDELSGQLQQLKGQISRQLTGSAPTTSALDGAHRRLAQLWAARPERSGYRLDSQLAYSPEAPARQRFRLRGLDSRTLAAASAETVAFSLTGTQRQAMGVRLDPDLPPEAQARRLDQALAPAGIRAHASRQGDVEFSVAETEWPRVRDQLSVKGEGKRFPTGQFVRARTEPETPLLAPEHWQLDTPEGLRQALPQILRAEQQGQHSRSVIERSLAAAGQALDRSAAAQGAPAAQRFADSFTEQTAEANYPLLATLSPSLLGLPRPRIDRLLALG</sequence>
<dbReference type="Proteomes" id="UP000575083">
    <property type="component" value="Unassembled WGS sequence"/>
</dbReference>
<organism evidence="1 2">
    <name type="scientific">Acidovorax soli</name>
    <dbReference type="NCBI Taxonomy" id="592050"/>
    <lineage>
        <taxon>Bacteria</taxon>
        <taxon>Pseudomonadati</taxon>
        <taxon>Pseudomonadota</taxon>
        <taxon>Betaproteobacteria</taxon>
        <taxon>Burkholderiales</taxon>
        <taxon>Comamonadaceae</taxon>
        <taxon>Acidovorax</taxon>
    </lineage>
</organism>
<name>A0A7X0PIE4_9BURK</name>
<proteinExistence type="predicted"/>
<dbReference type="AlphaFoldDB" id="A0A7X0PIE4"/>
<dbReference type="EMBL" id="JACHLK010000013">
    <property type="protein sequence ID" value="MBB6562525.1"/>
    <property type="molecule type" value="Genomic_DNA"/>
</dbReference>